<dbReference type="GO" id="GO:0016491">
    <property type="term" value="F:oxidoreductase activity"/>
    <property type="evidence" value="ECO:0007669"/>
    <property type="project" value="InterPro"/>
</dbReference>
<comment type="caution">
    <text evidence="11">The sequence shown here is derived from an EMBL/GenBank/DDBJ whole genome shotgun (WGS) entry which is preliminary data.</text>
</comment>
<keyword evidence="5 7" id="KW-1015">Disulfide bond</keyword>
<dbReference type="PROSITE" id="PS51257">
    <property type="entry name" value="PROKAR_LIPOPROTEIN"/>
    <property type="match status" value="1"/>
</dbReference>
<feature type="chain" id="PRO_5030100202" description="Thiol:disulfide interchange protein" evidence="9">
    <location>
        <begin position="22"/>
        <end position="217"/>
    </location>
</feature>
<evidence type="ECO:0000256" key="6">
    <source>
        <dbReference type="ARBA" id="ARBA00023284"/>
    </source>
</evidence>
<evidence type="ECO:0000256" key="4">
    <source>
        <dbReference type="ARBA" id="ARBA00022764"/>
    </source>
</evidence>
<dbReference type="PANTHER" id="PTHR35891:SF2">
    <property type="entry name" value="THIOL:DISULFIDE INTERCHANGE PROTEIN DSBA"/>
    <property type="match status" value="1"/>
</dbReference>
<dbReference type="Proteomes" id="UP000295341">
    <property type="component" value="Unassembled WGS sequence"/>
</dbReference>
<keyword evidence="4 7" id="KW-0574">Periplasm</keyword>
<dbReference type="InterPro" id="IPR013766">
    <property type="entry name" value="Thioredoxin_domain"/>
</dbReference>
<keyword evidence="3 9" id="KW-0732">Signal</keyword>
<evidence type="ECO:0000256" key="8">
    <source>
        <dbReference type="PIRSR" id="PIRSR001488-1"/>
    </source>
</evidence>
<feature type="signal peptide" evidence="9">
    <location>
        <begin position="1"/>
        <end position="21"/>
    </location>
</feature>
<evidence type="ECO:0000259" key="10">
    <source>
        <dbReference type="PROSITE" id="PS51352"/>
    </source>
</evidence>
<evidence type="ECO:0000256" key="3">
    <source>
        <dbReference type="ARBA" id="ARBA00022729"/>
    </source>
</evidence>
<evidence type="ECO:0000256" key="7">
    <source>
        <dbReference type="PIRNR" id="PIRNR001488"/>
    </source>
</evidence>
<dbReference type="SUPFAM" id="SSF52833">
    <property type="entry name" value="Thioredoxin-like"/>
    <property type="match status" value="1"/>
</dbReference>
<protein>
    <recommendedName>
        <fullName evidence="7">Thiol:disulfide interchange protein</fullName>
    </recommendedName>
</protein>
<dbReference type="PANTHER" id="PTHR35891">
    <property type="entry name" value="THIOL:DISULFIDE INTERCHANGE PROTEIN DSBA"/>
    <property type="match status" value="1"/>
</dbReference>
<dbReference type="Pfam" id="PF01323">
    <property type="entry name" value="DSBA"/>
    <property type="match status" value="1"/>
</dbReference>
<keyword evidence="6" id="KW-0676">Redox-active center</keyword>
<proteinExistence type="inferred from homology"/>
<dbReference type="InterPro" id="IPR001853">
    <property type="entry name" value="DSBA-like_thioredoxin_dom"/>
</dbReference>
<reference evidence="11 12" key="1">
    <citation type="submission" date="2019-03" db="EMBL/GenBank/DDBJ databases">
        <title>Genomic Encyclopedia of Type Strains, Phase IV (KMG-IV): sequencing the most valuable type-strain genomes for metagenomic binning, comparative biology and taxonomic classification.</title>
        <authorList>
            <person name="Goeker M."/>
        </authorList>
    </citation>
    <scope>NUCLEOTIDE SEQUENCE [LARGE SCALE GENOMIC DNA]</scope>
    <source>
        <strain evidence="11 12">DSM 26377</strain>
    </source>
</reference>
<dbReference type="PROSITE" id="PS51352">
    <property type="entry name" value="THIOREDOXIN_2"/>
    <property type="match status" value="1"/>
</dbReference>
<dbReference type="RefSeq" id="WP_246051709.1">
    <property type="nucleotide sequence ID" value="NZ_MWIN01000007.1"/>
</dbReference>
<sequence>MRGSLRALVAALSLLSFACTAQEKGAQYEEGKQFKEVKTVAKPVDPKRITVEEFFWYGCQHCFHFDPDIAAWVKKKPADVDFIRIPSSLGRPEGVVHQKAYYTAEALGVTEKIHKPLFDAIHEQHLPLMTPDSIGNFFNSQVGVLPDVFKSTFTGFAVDSRVRRADTLAKDYMIFSVPTVVVGGKYQVTAQMAGGTFADMLKVIDFLVEKVRSERKN</sequence>
<evidence type="ECO:0000256" key="5">
    <source>
        <dbReference type="ARBA" id="ARBA00023157"/>
    </source>
</evidence>
<accession>A0A4S3K790</accession>
<evidence type="ECO:0000256" key="1">
    <source>
        <dbReference type="ARBA" id="ARBA00004418"/>
    </source>
</evidence>
<dbReference type="GO" id="GO:0042597">
    <property type="term" value="C:periplasmic space"/>
    <property type="evidence" value="ECO:0007669"/>
    <property type="project" value="UniProtKB-SubCell"/>
</dbReference>
<evidence type="ECO:0000313" key="11">
    <source>
        <dbReference type="EMBL" id="TDU26720.1"/>
    </source>
</evidence>
<evidence type="ECO:0000256" key="9">
    <source>
        <dbReference type="SAM" id="SignalP"/>
    </source>
</evidence>
<dbReference type="CDD" id="cd03019">
    <property type="entry name" value="DsbA_DsbA"/>
    <property type="match status" value="1"/>
</dbReference>
<name>A0A4S3K790_9GAMM</name>
<feature type="disulfide bond" description="Redox-active" evidence="8">
    <location>
        <begin position="59"/>
        <end position="62"/>
    </location>
</feature>
<organism evidence="11 12">
    <name type="scientific">Panacagrimonas perspica</name>
    <dbReference type="NCBI Taxonomy" id="381431"/>
    <lineage>
        <taxon>Bacteria</taxon>
        <taxon>Pseudomonadati</taxon>
        <taxon>Pseudomonadota</taxon>
        <taxon>Gammaproteobacteria</taxon>
        <taxon>Nevskiales</taxon>
        <taxon>Nevskiaceae</taxon>
        <taxon>Panacagrimonas</taxon>
    </lineage>
</organism>
<dbReference type="AlphaFoldDB" id="A0A4S3K790"/>
<keyword evidence="12" id="KW-1185">Reference proteome</keyword>
<comment type="subcellular location">
    <subcellularLocation>
        <location evidence="1 7">Periplasm</location>
    </subcellularLocation>
</comment>
<gene>
    <name evidence="11" type="ORF">DFR24_3750</name>
</gene>
<evidence type="ECO:0000313" key="12">
    <source>
        <dbReference type="Proteomes" id="UP000295341"/>
    </source>
</evidence>
<feature type="domain" description="Thioredoxin" evidence="10">
    <location>
        <begin position="15"/>
        <end position="209"/>
    </location>
</feature>
<dbReference type="Gene3D" id="3.40.30.10">
    <property type="entry name" value="Glutaredoxin"/>
    <property type="match status" value="1"/>
</dbReference>
<comment type="similarity">
    <text evidence="2">Belongs to the thioredoxin family. DsbA subfamily.</text>
</comment>
<dbReference type="PIRSF" id="PIRSF001488">
    <property type="entry name" value="Tdi_protein"/>
    <property type="match status" value="1"/>
</dbReference>
<dbReference type="InterPro" id="IPR036249">
    <property type="entry name" value="Thioredoxin-like_sf"/>
</dbReference>
<dbReference type="EMBL" id="SOBT01000010">
    <property type="protein sequence ID" value="TDU26720.1"/>
    <property type="molecule type" value="Genomic_DNA"/>
</dbReference>
<dbReference type="InterPro" id="IPR023205">
    <property type="entry name" value="DsbA/DsbL"/>
</dbReference>
<evidence type="ECO:0000256" key="2">
    <source>
        <dbReference type="ARBA" id="ARBA00005791"/>
    </source>
</evidence>
<dbReference type="InterPro" id="IPR050824">
    <property type="entry name" value="Thiol_disulfide_DsbA"/>
</dbReference>